<dbReference type="Gramene" id="PRQ34150">
    <property type="protein sequence ID" value="PRQ34150"/>
    <property type="gene ID" value="RchiOBHm_Chr5g0065641"/>
</dbReference>
<evidence type="ECO:0000313" key="2">
    <source>
        <dbReference type="EMBL" id="PRQ34150.1"/>
    </source>
</evidence>
<gene>
    <name evidence="2" type="ORF">RchiOBHm_Chr5g0065641</name>
</gene>
<dbReference type="AlphaFoldDB" id="A0A2P6QIZ4"/>
<sequence length="182" mass="20420">MLKYISDTLLEEDLEGKPCMLQNCLALQAAEKSFYDLLNPKYRPSFDQPPLSVYQSFENSDDDSTQSCHISIGSITPVTPKTNPFHVESSFAETISDTILVSHSLSQMERLGFLGVREAIKNVVYEPENDSYSSTNGPKGKKHQQREVGNNPYNGRSNKQSAASAQDFEPQEMFEKVFLLKA</sequence>
<dbReference type="EMBL" id="PDCK01000043">
    <property type="protein sequence ID" value="PRQ34150.1"/>
    <property type="molecule type" value="Genomic_DNA"/>
</dbReference>
<name>A0A2P6QIZ4_ROSCH</name>
<dbReference type="Proteomes" id="UP000238479">
    <property type="component" value="Chromosome 5"/>
</dbReference>
<keyword evidence="3" id="KW-1185">Reference proteome</keyword>
<evidence type="ECO:0000256" key="1">
    <source>
        <dbReference type="SAM" id="MobiDB-lite"/>
    </source>
</evidence>
<feature type="compositionally biased region" description="Polar residues" evidence="1">
    <location>
        <begin position="147"/>
        <end position="164"/>
    </location>
</feature>
<comment type="caution">
    <text evidence="2">The sequence shown here is derived from an EMBL/GenBank/DDBJ whole genome shotgun (WGS) entry which is preliminary data.</text>
</comment>
<reference evidence="2 3" key="1">
    <citation type="journal article" date="2018" name="Nat. Genet.">
        <title>The Rosa genome provides new insights in the design of modern roses.</title>
        <authorList>
            <person name="Bendahmane M."/>
        </authorList>
    </citation>
    <scope>NUCLEOTIDE SEQUENCE [LARGE SCALE GENOMIC DNA]</scope>
    <source>
        <strain evidence="3">cv. Old Blush</strain>
    </source>
</reference>
<evidence type="ECO:0000313" key="3">
    <source>
        <dbReference type="Proteomes" id="UP000238479"/>
    </source>
</evidence>
<organism evidence="2 3">
    <name type="scientific">Rosa chinensis</name>
    <name type="common">China rose</name>
    <dbReference type="NCBI Taxonomy" id="74649"/>
    <lineage>
        <taxon>Eukaryota</taxon>
        <taxon>Viridiplantae</taxon>
        <taxon>Streptophyta</taxon>
        <taxon>Embryophyta</taxon>
        <taxon>Tracheophyta</taxon>
        <taxon>Spermatophyta</taxon>
        <taxon>Magnoliopsida</taxon>
        <taxon>eudicotyledons</taxon>
        <taxon>Gunneridae</taxon>
        <taxon>Pentapetalae</taxon>
        <taxon>rosids</taxon>
        <taxon>fabids</taxon>
        <taxon>Rosales</taxon>
        <taxon>Rosaceae</taxon>
        <taxon>Rosoideae</taxon>
        <taxon>Rosoideae incertae sedis</taxon>
        <taxon>Rosa</taxon>
    </lineage>
</organism>
<feature type="region of interest" description="Disordered" evidence="1">
    <location>
        <begin position="128"/>
        <end position="168"/>
    </location>
</feature>
<proteinExistence type="predicted"/>
<protein>
    <submittedName>
        <fullName evidence="2">Uncharacterized protein</fullName>
    </submittedName>
</protein>
<accession>A0A2P6QIZ4</accession>